<sequence length="226" mass="26414">WYTVLDLKDAFFTIPLTKQSQEMFAFEWEDPESGYKGQLTWTRLPQGFKNSPTLFNEILQEDLSEFRRQNPSVKLLQYVDDLLLAARTKEECEEGTRKLLQELNKLGYRVSAKKAQLCSPEVTYLGYKIRDGRRWLTDAMKETVLRIQEPRSPREVREFLGTVGYCHLWIPGFAEKAKPLYEASREKPDWQWTEAMGKSFEELRLALLEAPALALPDPAKDFHLYV</sequence>
<dbReference type="PANTHER" id="PTHR33064">
    <property type="entry name" value="POL PROTEIN"/>
    <property type="match status" value="1"/>
</dbReference>
<dbReference type="InterPro" id="IPR043128">
    <property type="entry name" value="Rev_trsase/Diguanyl_cyclase"/>
</dbReference>
<evidence type="ECO:0000313" key="5">
    <source>
        <dbReference type="Proteomes" id="UP000053641"/>
    </source>
</evidence>
<organism evidence="4 5">
    <name type="scientific">Tinamus guttatus</name>
    <name type="common">White-throated tinamou</name>
    <dbReference type="NCBI Taxonomy" id="94827"/>
    <lineage>
        <taxon>Eukaryota</taxon>
        <taxon>Metazoa</taxon>
        <taxon>Chordata</taxon>
        <taxon>Craniata</taxon>
        <taxon>Vertebrata</taxon>
        <taxon>Euteleostomi</taxon>
        <taxon>Archelosauria</taxon>
        <taxon>Archosauria</taxon>
        <taxon>Dinosauria</taxon>
        <taxon>Saurischia</taxon>
        <taxon>Theropoda</taxon>
        <taxon>Coelurosauria</taxon>
        <taxon>Aves</taxon>
        <taxon>Palaeognathae</taxon>
        <taxon>Tinamiformes</taxon>
        <taxon>Tinamidae</taxon>
        <taxon>Tinamus</taxon>
    </lineage>
</organism>
<dbReference type="PANTHER" id="PTHR33064:SF29">
    <property type="entry name" value="PEPTIDASE A2 DOMAIN-CONTAINING PROTEIN-RELATED"/>
    <property type="match status" value="1"/>
</dbReference>
<dbReference type="EC" id="3.1.26.4" evidence="2"/>
<name>A0A099ZRM7_TINGU</name>
<dbReference type="InterPro" id="IPR043502">
    <property type="entry name" value="DNA/RNA_pol_sf"/>
</dbReference>
<dbReference type="Proteomes" id="UP000053641">
    <property type="component" value="Unassembled WGS sequence"/>
</dbReference>
<dbReference type="AlphaFoldDB" id="A0A099ZRM7"/>
<feature type="non-terminal residue" evidence="4">
    <location>
        <position position="1"/>
    </location>
</feature>
<dbReference type="InterPro" id="IPR051320">
    <property type="entry name" value="Viral_Replic_Matur_Polypro"/>
</dbReference>
<dbReference type="Pfam" id="PF00078">
    <property type="entry name" value="RVT_1"/>
    <property type="match status" value="1"/>
</dbReference>
<comment type="similarity">
    <text evidence="1">Belongs to the beta type-B retroviral polymerase family. HERV class-II K(HML-2) pol subfamily.</text>
</comment>
<dbReference type="InterPro" id="IPR000477">
    <property type="entry name" value="RT_dom"/>
</dbReference>
<dbReference type="SUPFAM" id="SSF56672">
    <property type="entry name" value="DNA/RNA polymerases"/>
    <property type="match status" value="1"/>
</dbReference>
<feature type="domain" description="Reverse transcriptase" evidence="3">
    <location>
        <begin position="1"/>
        <end position="129"/>
    </location>
</feature>
<dbReference type="EMBL" id="KL896699">
    <property type="protein sequence ID" value="KGL83738.1"/>
    <property type="molecule type" value="Genomic_DNA"/>
</dbReference>
<evidence type="ECO:0000256" key="2">
    <source>
        <dbReference type="ARBA" id="ARBA00012180"/>
    </source>
</evidence>
<dbReference type="PROSITE" id="PS50878">
    <property type="entry name" value="RT_POL"/>
    <property type="match status" value="1"/>
</dbReference>
<evidence type="ECO:0000256" key="1">
    <source>
        <dbReference type="ARBA" id="ARBA00010879"/>
    </source>
</evidence>
<evidence type="ECO:0000259" key="3">
    <source>
        <dbReference type="PROSITE" id="PS50878"/>
    </source>
</evidence>
<reference evidence="4 5" key="1">
    <citation type="submission" date="2014-06" db="EMBL/GenBank/DDBJ databases">
        <title>Genome evolution of avian class.</title>
        <authorList>
            <person name="Zhang G."/>
            <person name="Li C."/>
        </authorList>
    </citation>
    <scope>NUCLEOTIDE SEQUENCE [LARGE SCALE GENOMIC DNA]</scope>
    <source>
        <strain evidence="4">BGI_N309</strain>
    </source>
</reference>
<gene>
    <name evidence="4" type="ORF">N309_10279</name>
</gene>
<feature type="non-terminal residue" evidence="4">
    <location>
        <position position="226"/>
    </location>
</feature>
<evidence type="ECO:0000313" key="4">
    <source>
        <dbReference type="EMBL" id="KGL83738.1"/>
    </source>
</evidence>
<proteinExistence type="inferred from homology"/>
<dbReference type="GO" id="GO:0004523">
    <property type="term" value="F:RNA-DNA hybrid ribonuclease activity"/>
    <property type="evidence" value="ECO:0007669"/>
    <property type="project" value="UniProtKB-EC"/>
</dbReference>
<keyword evidence="5" id="KW-1185">Reference proteome</keyword>
<accession>A0A099ZRM7</accession>
<dbReference type="STRING" id="94827.A0A099ZRM7"/>
<protein>
    <recommendedName>
        <fullName evidence="2">ribonuclease H</fullName>
        <ecNumber evidence="2">3.1.26.4</ecNumber>
    </recommendedName>
</protein>
<dbReference type="Gene3D" id="3.30.70.270">
    <property type="match status" value="2"/>
</dbReference>